<dbReference type="EMBL" id="JARKNE010000002">
    <property type="protein sequence ID" value="KAK5842958.1"/>
    <property type="molecule type" value="Genomic_DNA"/>
</dbReference>
<reference evidence="2 3" key="1">
    <citation type="submission" date="2023-03" db="EMBL/GenBank/DDBJ databases">
        <title>WGS of Gossypium arboreum.</title>
        <authorList>
            <person name="Yu D."/>
        </authorList>
    </citation>
    <scope>NUCLEOTIDE SEQUENCE [LARGE SCALE GENOMIC DNA]</scope>
    <source>
        <tissue evidence="2">Leaf</tissue>
    </source>
</reference>
<evidence type="ECO:0000256" key="1">
    <source>
        <dbReference type="SAM" id="MobiDB-lite"/>
    </source>
</evidence>
<comment type="caution">
    <text evidence="2">The sequence shown here is derived from an EMBL/GenBank/DDBJ whole genome shotgun (WGS) entry which is preliminary data.</text>
</comment>
<keyword evidence="3" id="KW-1185">Reference proteome</keyword>
<dbReference type="Proteomes" id="UP001358586">
    <property type="component" value="Chromosome 2"/>
</dbReference>
<organism evidence="2 3">
    <name type="scientific">Gossypium arboreum</name>
    <name type="common">Tree cotton</name>
    <name type="synonym">Gossypium nanking</name>
    <dbReference type="NCBI Taxonomy" id="29729"/>
    <lineage>
        <taxon>Eukaryota</taxon>
        <taxon>Viridiplantae</taxon>
        <taxon>Streptophyta</taxon>
        <taxon>Embryophyta</taxon>
        <taxon>Tracheophyta</taxon>
        <taxon>Spermatophyta</taxon>
        <taxon>Magnoliopsida</taxon>
        <taxon>eudicotyledons</taxon>
        <taxon>Gunneridae</taxon>
        <taxon>Pentapetalae</taxon>
        <taxon>rosids</taxon>
        <taxon>malvids</taxon>
        <taxon>Malvales</taxon>
        <taxon>Malvaceae</taxon>
        <taxon>Malvoideae</taxon>
        <taxon>Gossypium</taxon>
    </lineage>
</organism>
<name>A0ABR0QVI8_GOSAR</name>
<accession>A0ABR0QVI8</accession>
<protein>
    <submittedName>
        <fullName evidence="2">Uncharacterized protein</fullName>
    </submittedName>
</protein>
<gene>
    <name evidence="2" type="ORF">PVK06_005382</name>
</gene>
<evidence type="ECO:0000313" key="2">
    <source>
        <dbReference type="EMBL" id="KAK5842958.1"/>
    </source>
</evidence>
<proteinExistence type="predicted"/>
<feature type="region of interest" description="Disordered" evidence="1">
    <location>
        <begin position="1"/>
        <end position="34"/>
    </location>
</feature>
<feature type="compositionally biased region" description="Basic and acidic residues" evidence="1">
    <location>
        <begin position="18"/>
        <end position="34"/>
    </location>
</feature>
<sequence>MLSSWEEKFTSQGQQHSSKLEHLRQTNEETMKKYQEDTKKNLIAALPILRSNLVLHAQVAVGPLDLSQVNFNYFKKVNVEFLNLMLTNLKVKTGRSSKKNGGN</sequence>
<evidence type="ECO:0000313" key="3">
    <source>
        <dbReference type="Proteomes" id="UP001358586"/>
    </source>
</evidence>